<dbReference type="EMBL" id="KT361651">
    <property type="protein sequence ID" value="ALA12457.1"/>
    <property type="molecule type" value="Genomic_DNA"/>
</dbReference>
<gene>
    <name evidence="1" type="ORF">HARRISON_57</name>
</gene>
<dbReference type="RefSeq" id="YP_009193870.1">
    <property type="nucleotide sequence ID" value="NC_028746.1"/>
</dbReference>
<accession>A0A0K2CYE5</accession>
<dbReference type="OrthoDB" id="19612at10239"/>
<name>A0A0K2CYE5_9CAUD</name>
<dbReference type="Proteomes" id="UP000204186">
    <property type="component" value="Segment"/>
</dbReference>
<reference evidence="1 2" key="1">
    <citation type="journal article" date="2015" name="Genome Announc.">
        <title>Complete Genome Sequences of Nine Phages Capable of Infecting Paenibacillus larvae, the Causative Agent of American Foulbrood Disease in Honeybees.</title>
        <authorList>
            <person name="Tsourkas P.K."/>
            <person name="Yost D.G."/>
            <person name="Krohn A."/>
            <person name="LeBlanc L."/>
            <person name="Zhang A."/>
            <person name="Stamereilers C."/>
            <person name="Amy P.S."/>
        </authorList>
    </citation>
    <scope>NUCLEOTIDE SEQUENCE [LARGE SCALE GENOMIC DNA]</scope>
</reference>
<evidence type="ECO:0000313" key="1">
    <source>
        <dbReference type="EMBL" id="ALA12457.1"/>
    </source>
</evidence>
<organism evidence="1 2">
    <name type="scientific">Paenibacillus phage Harrison</name>
    <dbReference type="NCBI Taxonomy" id="1636257"/>
    <lineage>
        <taxon>Viruses</taxon>
        <taxon>Duplodnaviria</taxon>
        <taxon>Heunggongvirae</taxon>
        <taxon>Uroviricota</taxon>
        <taxon>Caudoviricetes</taxon>
        <taxon>Gochnauervirinae</taxon>
        <taxon>Harrisonvirus</taxon>
        <taxon>Harrisonvirus harrison</taxon>
    </lineage>
</organism>
<sequence>MDMTLSETLFKETGKKTGVVYATGLLKGREVLRMVADCRAQETIRTTAQRILDDAKVAVVRISDESLERLGNYYVIFNVWLKHRIGFEQFVNEVQTGKWKARLDQGGVIYDRSRNL</sequence>
<proteinExistence type="predicted"/>
<evidence type="ECO:0000313" key="2">
    <source>
        <dbReference type="Proteomes" id="UP000204186"/>
    </source>
</evidence>
<keyword evidence="2" id="KW-1185">Reference proteome</keyword>
<protein>
    <submittedName>
        <fullName evidence="1">Uncharacterized protein</fullName>
    </submittedName>
</protein>
<dbReference type="KEGG" id="vg:26613521"/>
<dbReference type="GeneID" id="26613521"/>